<evidence type="ECO:0000313" key="3">
    <source>
        <dbReference type="Proteomes" id="UP000054217"/>
    </source>
</evidence>
<dbReference type="Proteomes" id="UP000054217">
    <property type="component" value="Unassembled WGS sequence"/>
</dbReference>
<keyword evidence="3" id="KW-1185">Reference proteome</keyword>
<dbReference type="EMBL" id="KN831980">
    <property type="protein sequence ID" value="KIO02743.1"/>
    <property type="molecule type" value="Genomic_DNA"/>
</dbReference>
<evidence type="ECO:0000256" key="1">
    <source>
        <dbReference type="SAM" id="MobiDB-lite"/>
    </source>
</evidence>
<dbReference type="InParanoid" id="A0A0C3J0Y7"/>
<name>A0A0C3J0Y7_PISTI</name>
<dbReference type="AlphaFoldDB" id="A0A0C3J0Y7"/>
<feature type="region of interest" description="Disordered" evidence="1">
    <location>
        <begin position="21"/>
        <end position="55"/>
    </location>
</feature>
<reference evidence="2 3" key="1">
    <citation type="submission" date="2014-04" db="EMBL/GenBank/DDBJ databases">
        <authorList>
            <consortium name="DOE Joint Genome Institute"/>
            <person name="Kuo A."/>
            <person name="Kohler A."/>
            <person name="Costa M.D."/>
            <person name="Nagy L.G."/>
            <person name="Floudas D."/>
            <person name="Copeland A."/>
            <person name="Barry K.W."/>
            <person name="Cichocki N."/>
            <person name="Veneault-Fourrey C."/>
            <person name="LaButti K."/>
            <person name="Lindquist E.A."/>
            <person name="Lipzen A."/>
            <person name="Lundell T."/>
            <person name="Morin E."/>
            <person name="Murat C."/>
            <person name="Sun H."/>
            <person name="Tunlid A."/>
            <person name="Henrissat B."/>
            <person name="Grigoriev I.V."/>
            <person name="Hibbett D.S."/>
            <person name="Martin F."/>
            <person name="Nordberg H.P."/>
            <person name="Cantor M.N."/>
            <person name="Hua S.X."/>
        </authorList>
    </citation>
    <scope>NUCLEOTIDE SEQUENCE [LARGE SCALE GENOMIC DNA]</scope>
    <source>
        <strain evidence="2 3">Marx 270</strain>
    </source>
</reference>
<sequence length="55" mass="6181">MAWRNEVMAVKLSEDAIPGVGDHWADRDRSGSSRSKNIIKIDRKKGDQNLANTIE</sequence>
<evidence type="ECO:0000313" key="2">
    <source>
        <dbReference type="EMBL" id="KIO02743.1"/>
    </source>
</evidence>
<proteinExistence type="predicted"/>
<protein>
    <submittedName>
        <fullName evidence="2">Uncharacterized protein</fullName>
    </submittedName>
</protein>
<organism evidence="2 3">
    <name type="scientific">Pisolithus tinctorius Marx 270</name>
    <dbReference type="NCBI Taxonomy" id="870435"/>
    <lineage>
        <taxon>Eukaryota</taxon>
        <taxon>Fungi</taxon>
        <taxon>Dikarya</taxon>
        <taxon>Basidiomycota</taxon>
        <taxon>Agaricomycotina</taxon>
        <taxon>Agaricomycetes</taxon>
        <taxon>Agaricomycetidae</taxon>
        <taxon>Boletales</taxon>
        <taxon>Sclerodermatineae</taxon>
        <taxon>Pisolithaceae</taxon>
        <taxon>Pisolithus</taxon>
    </lineage>
</organism>
<reference evidence="3" key="2">
    <citation type="submission" date="2015-01" db="EMBL/GenBank/DDBJ databases">
        <title>Evolutionary Origins and Diversification of the Mycorrhizal Mutualists.</title>
        <authorList>
            <consortium name="DOE Joint Genome Institute"/>
            <consortium name="Mycorrhizal Genomics Consortium"/>
            <person name="Kohler A."/>
            <person name="Kuo A."/>
            <person name="Nagy L.G."/>
            <person name="Floudas D."/>
            <person name="Copeland A."/>
            <person name="Barry K.W."/>
            <person name="Cichocki N."/>
            <person name="Veneault-Fourrey C."/>
            <person name="LaButti K."/>
            <person name="Lindquist E.A."/>
            <person name="Lipzen A."/>
            <person name="Lundell T."/>
            <person name="Morin E."/>
            <person name="Murat C."/>
            <person name="Riley R."/>
            <person name="Ohm R."/>
            <person name="Sun H."/>
            <person name="Tunlid A."/>
            <person name="Henrissat B."/>
            <person name="Grigoriev I.V."/>
            <person name="Hibbett D.S."/>
            <person name="Martin F."/>
        </authorList>
    </citation>
    <scope>NUCLEOTIDE SEQUENCE [LARGE SCALE GENOMIC DNA]</scope>
    <source>
        <strain evidence="3">Marx 270</strain>
    </source>
</reference>
<dbReference type="HOGENOM" id="CLU_3033369_0_0_1"/>
<gene>
    <name evidence="2" type="ORF">M404DRAFT_1001957</name>
</gene>
<accession>A0A0C3J0Y7</accession>